<sequence>MHLCFEVDDMDPAMKRLKEVGVEPEGAQIVFQEQDGLKAGFGTAVAYFRDQDGTNLEIIAPRFKRKNS</sequence>
<accession>A0ABU8I6W0</accession>
<name>A0ABU8I6W0_9SPHI</name>
<comment type="caution">
    <text evidence="2">The sequence shown here is derived from an EMBL/GenBank/DDBJ whole genome shotgun (WGS) entry which is preliminary data.</text>
</comment>
<keyword evidence="3" id="KW-1185">Reference proteome</keyword>
<evidence type="ECO:0000259" key="1">
    <source>
        <dbReference type="PROSITE" id="PS51819"/>
    </source>
</evidence>
<protein>
    <recommendedName>
        <fullName evidence="1">VOC domain-containing protein</fullName>
    </recommendedName>
</protein>
<gene>
    <name evidence="2" type="ORF">VJ786_11215</name>
</gene>
<dbReference type="InterPro" id="IPR029068">
    <property type="entry name" value="Glyas_Bleomycin-R_OHBP_Dase"/>
</dbReference>
<organism evidence="2 3">
    <name type="scientific">Sphingobacterium tenebrionis</name>
    <dbReference type="NCBI Taxonomy" id="3111775"/>
    <lineage>
        <taxon>Bacteria</taxon>
        <taxon>Pseudomonadati</taxon>
        <taxon>Bacteroidota</taxon>
        <taxon>Sphingobacteriia</taxon>
        <taxon>Sphingobacteriales</taxon>
        <taxon>Sphingobacteriaceae</taxon>
        <taxon>Sphingobacterium</taxon>
    </lineage>
</organism>
<dbReference type="Proteomes" id="UP001363035">
    <property type="component" value="Unassembled WGS sequence"/>
</dbReference>
<feature type="domain" description="VOC" evidence="1">
    <location>
        <begin position="1"/>
        <end position="61"/>
    </location>
</feature>
<reference evidence="2 3" key="1">
    <citation type="submission" date="2024-01" db="EMBL/GenBank/DDBJ databases">
        <title>Sphingobacterium tenebrionis sp. nov., a novel endophyte isolated from tenebrio molitor intestines.</title>
        <authorList>
            <person name="Zhang C."/>
        </authorList>
    </citation>
    <scope>NUCLEOTIDE SEQUENCE [LARGE SCALE GENOMIC DNA]</scope>
    <source>
        <strain evidence="2 3">PU5-4</strain>
    </source>
</reference>
<dbReference type="PROSITE" id="PS51819">
    <property type="entry name" value="VOC"/>
    <property type="match status" value="1"/>
</dbReference>
<dbReference type="EMBL" id="JAYLLN010000027">
    <property type="protein sequence ID" value="MEI5985469.1"/>
    <property type="molecule type" value="Genomic_DNA"/>
</dbReference>
<dbReference type="SUPFAM" id="SSF54593">
    <property type="entry name" value="Glyoxalase/Bleomycin resistance protein/Dihydroxybiphenyl dioxygenase"/>
    <property type="match status" value="1"/>
</dbReference>
<evidence type="ECO:0000313" key="3">
    <source>
        <dbReference type="Proteomes" id="UP001363035"/>
    </source>
</evidence>
<dbReference type="InterPro" id="IPR037523">
    <property type="entry name" value="VOC_core"/>
</dbReference>
<evidence type="ECO:0000313" key="2">
    <source>
        <dbReference type="EMBL" id="MEI5985469.1"/>
    </source>
</evidence>
<proteinExistence type="predicted"/>
<dbReference type="RefSeq" id="WP_336557718.1">
    <property type="nucleotide sequence ID" value="NZ_JAYLLN010000027.1"/>
</dbReference>
<dbReference type="Gene3D" id="3.10.180.10">
    <property type="entry name" value="2,3-Dihydroxybiphenyl 1,2-Dioxygenase, domain 1"/>
    <property type="match status" value="1"/>
</dbReference>